<evidence type="ECO:0000313" key="5">
    <source>
        <dbReference type="Proteomes" id="UP000233551"/>
    </source>
</evidence>
<protein>
    <submittedName>
        <fullName evidence="2">Uncharacterized protein</fullName>
    </submittedName>
</protein>
<organism evidence="2 4">
    <name type="scientific">Punica granatum</name>
    <name type="common">Pomegranate</name>
    <dbReference type="NCBI Taxonomy" id="22663"/>
    <lineage>
        <taxon>Eukaryota</taxon>
        <taxon>Viridiplantae</taxon>
        <taxon>Streptophyta</taxon>
        <taxon>Embryophyta</taxon>
        <taxon>Tracheophyta</taxon>
        <taxon>Spermatophyta</taxon>
        <taxon>Magnoliopsida</taxon>
        <taxon>eudicotyledons</taxon>
        <taxon>Gunneridae</taxon>
        <taxon>Pentapetalae</taxon>
        <taxon>rosids</taxon>
        <taxon>malvids</taxon>
        <taxon>Myrtales</taxon>
        <taxon>Lythraceae</taxon>
        <taxon>Punica</taxon>
    </lineage>
</organism>
<evidence type="ECO:0000313" key="2">
    <source>
        <dbReference type="EMBL" id="OWM62602.1"/>
    </source>
</evidence>
<gene>
    <name evidence="2" type="ORF">CDL15_Pgr000013</name>
    <name evidence="3" type="ORF">CRG98_048171</name>
</gene>
<dbReference type="Proteomes" id="UP000197138">
    <property type="component" value="Unassembled WGS sequence"/>
</dbReference>
<dbReference type="Proteomes" id="UP000233551">
    <property type="component" value="Unassembled WGS sequence"/>
</dbReference>
<proteinExistence type="predicted"/>
<dbReference type="EMBL" id="PGOL01008806">
    <property type="protein sequence ID" value="PKI31438.1"/>
    <property type="molecule type" value="Genomic_DNA"/>
</dbReference>
<feature type="compositionally biased region" description="Polar residues" evidence="1">
    <location>
        <begin position="105"/>
        <end position="116"/>
    </location>
</feature>
<accession>A0A218VRS8</accession>
<name>A0A218VRS8_PUNGR</name>
<sequence>MGRRGSAKQRAAPLCTFAEADQSGILEKGRELLTEGGSRNDGGGKLPLRRQLRFLVASFWRLASQVGGLVSKLPSESGKSLSIIGRNGGEGGPPYFNGKGESPFHSRSSTTTFRPT</sequence>
<evidence type="ECO:0000313" key="3">
    <source>
        <dbReference type="EMBL" id="PKI31438.1"/>
    </source>
</evidence>
<dbReference type="EMBL" id="MTKT01016020">
    <property type="protein sequence ID" value="OWM62602.1"/>
    <property type="molecule type" value="Genomic_DNA"/>
</dbReference>
<reference evidence="3 5" key="3">
    <citation type="submission" date="2017-11" db="EMBL/GenBank/DDBJ databases">
        <title>De-novo sequencing of pomegranate (Punica granatum L.) genome.</title>
        <authorList>
            <person name="Akparov Z."/>
            <person name="Amiraslanov A."/>
            <person name="Hajiyeva S."/>
            <person name="Abbasov M."/>
            <person name="Kaur K."/>
            <person name="Hamwieh A."/>
            <person name="Solovyev V."/>
            <person name="Salamov A."/>
            <person name="Braich B."/>
            <person name="Kosarev P."/>
            <person name="Mahmoud A."/>
            <person name="Hajiyev E."/>
            <person name="Babayeva S."/>
            <person name="Izzatullayeva V."/>
            <person name="Mammadov A."/>
            <person name="Mammadov A."/>
            <person name="Sharifova S."/>
            <person name="Ojaghi J."/>
            <person name="Eynullazada K."/>
            <person name="Bayramov B."/>
            <person name="Abdulazimova A."/>
            <person name="Shahmuradov I."/>
        </authorList>
    </citation>
    <scope>NUCLEOTIDE SEQUENCE [LARGE SCALE GENOMIC DNA]</scope>
    <source>
        <strain evidence="3">AG2017</strain>
        <strain evidence="5">cv. AG2017</strain>
        <tissue evidence="3">Leaf</tissue>
    </source>
</reference>
<reference evidence="4" key="1">
    <citation type="journal article" date="2017" name="Plant J.">
        <title>The pomegranate (Punica granatum L.) genome and the genomics of punicalagin biosynthesis.</title>
        <authorList>
            <person name="Qin G."/>
            <person name="Xu C."/>
            <person name="Ming R."/>
            <person name="Tang H."/>
            <person name="Guyot R."/>
            <person name="Kramer E.M."/>
            <person name="Hu Y."/>
            <person name="Yi X."/>
            <person name="Qi Y."/>
            <person name="Xu X."/>
            <person name="Gao Z."/>
            <person name="Pan H."/>
            <person name="Jian J."/>
            <person name="Tian Y."/>
            <person name="Yue Z."/>
            <person name="Xu Y."/>
        </authorList>
    </citation>
    <scope>NUCLEOTIDE SEQUENCE [LARGE SCALE GENOMIC DNA]</scope>
    <source>
        <strain evidence="4">cv. Dabenzi</strain>
    </source>
</reference>
<comment type="caution">
    <text evidence="2">The sequence shown here is derived from an EMBL/GenBank/DDBJ whole genome shotgun (WGS) entry which is preliminary data.</text>
</comment>
<dbReference type="AlphaFoldDB" id="A0A218VRS8"/>
<evidence type="ECO:0000256" key="1">
    <source>
        <dbReference type="SAM" id="MobiDB-lite"/>
    </source>
</evidence>
<feature type="region of interest" description="Disordered" evidence="1">
    <location>
        <begin position="73"/>
        <end position="116"/>
    </location>
</feature>
<evidence type="ECO:0000313" key="4">
    <source>
        <dbReference type="Proteomes" id="UP000197138"/>
    </source>
</evidence>
<reference evidence="2" key="2">
    <citation type="submission" date="2017-06" db="EMBL/GenBank/DDBJ databases">
        <title>The pomegranate genome and the genomics of punicalagin biosynthesis.</title>
        <authorList>
            <person name="Xu C."/>
        </authorList>
    </citation>
    <scope>NUCLEOTIDE SEQUENCE [LARGE SCALE GENOMIC DNA]</scope>
    <source>
        <tissue evidence="2">Fresh leaf</tissue>
    </source>
</reference>
<keyword evidence="5" id="KW-1185">Reference proteome</keyword>